<name>A0A2L0EVY5_SORCE</name>
<dbReference type="SMART" id="SM00710">
    <property type="entry name" value="PbH1"/>
    <property type="match status" value="5"/>
</dbReference>
<dbReference type="SUPFAM" id="SSF69318">
    <property type="entry name" value="Integrin alpha N-terminal domain"/>
    <property type="match status" value="1"/>
</dbReference>
<protein>
    <submittedName>
        <fullName evidence="3">Uncharacterized protein</fullName>
    </submittedName>
</protein>
<dbReference type="SUPFAM" id="SSF51126">
    <property type="entry name" value="Pectin lyase-like"/>
    <property type="match status" value="1"/>
</dbReference>
<feature type="chain" id="PRO_5014849888" evidence="2">
    <location>
        <begin position="42"/>
        <end position="855"/>
    </location>
</feature>
<dbReference type="InterPro" id="IPR006626">
    <property type="entry name" value="PbH1"/>
</dbReference>
<accession>A0A2L0EVY5</accession>
<dbReference type="EMBL" id="CP012673">
    <property type="protein sequence ID" value="AUX43456.1"/>
    <property type="molecule type" value="Genomic_DNA"/>
</dbReference>
<dbReference type="AlphaFoldDB" id="A0A2L0EVY5"/>
<evidence type="ECO:0000256" key="1">
    <source>
        <dbReference type="ARBA" id="ARBA00022729"/>
    </source>
</evidence>
<dbReference type="Gene3D" id="2.130.10.130">
    <property type="entry name" value="Integrin alpha, N-terminal"/>
    <property type="match status" value="2"/>
</dbReference>
<dbReference type="Proteomes" id="UP000238348">
    <property type="component" value="Chromosome"/>
</dbReference>
<evidence type="ECO:0000313" key="4">
    <source>
        <dbReference type="Proteomes" id="UP000238348"/>
    </source>
</evidence>
<dbReference type="InterPro" id="IPR028994">
    <property type="entry name" value="Integrin_alpha_N"/>
</dbReference>
<feature type="signal peptide" evidence="2">
    <location>
        <begin position="1"/>
        <end position="41"/>
    </location>
</feature>
<dbReference type="PANTHER" id="PTHR46580:SF2">
    <property type="entry name" value="MAM DOMAIN-CONTAINING PROTEIN"/>
    <property type="match status" value="1"/>
</dbReference>
<dbReference type="InterPro" id="IPR011050">
    <property type="entry name" value="Pectin_lyase_fold/virulence"/>
</dbReference>
<gene>
    <name evidence="3" type="ORF">SOCE26_049040</name>
</gene>
<dbReference type="InterPro" id="IPR013517">
    <property type="entry name" value="FG-GAP"/>
</dbReference>
<dbReference type="PANTHER" id="PTHR46580">
    <property type="entry name" value="SENSOR KINASE-RELATED"/>
    <property type="match status" value="1"/>
</dbReference>
<reference evidence="3 4" key="1">
    <citation type="submission" date="2015-09" db="EMBL/GenBank/DDBJ databases">
        <title>Sorangium comparison.</title>
        <authorList>
            <person name="Zaburannyi N."/>
            <person name="Bunk B."/>
            <person name="Overmann J."/>
            <person name="Mueller R."/>
        </authorList>
    </citation>
    <scope>NUCLEOTIDE SEQUENCE [LARGE SCALE GENOMIC DNA]</scope>
    <source>
        <strain evidence="3 4">So ce26</strain>
    </source>
</reference>
<evidence type="ECO:0000256" key="2">
    <source>
        <dbReference type="SAM" id="SignalP"/>
    </source>
</evidence>
<dbReference type="Pfam" id="PF13517">
    <property type="entry name" value="FG-GAP_3"/>
    <property type="match status" value="1"/>
</dbReference>
<keyword evidence="1 2" id="KW-0732">Signal</keyword>
<sequence>MSHLVRCIGSTFISRSALLGTATLLQLAGAAALTWSTPALAVDDDPPGEQEPSPCLQQVRASFSASPSTVTLGESTTLRWNVTGCASATRKITGVAGTISATGSQVITPKASGTWTLTVRLGGASRSWSVPVKVLLPKDEHGRINVTITSSDQVATFVQAISSEESTNAVVHIQNHVSLDLSHREDIHLYPGVQILGGRTAKDPGPLLFTTTYPRRLFVIGDYLDTDNVRISGIRLQGADLSVAEESSPDSVGISVNSSLNVEIDNSDLSGWHVAALVVKDLRERISKSNGVGAVRIHDNAIHDNQRIGEGYGVEVGDGAYALIERNMFNSNRHAIAGDGEHGTGYFAYRNFVGSGGGQHEVIFGIDIQTHQIDMHGQDDCWGADGYCGIAGQYMDIRYNAIHYTAGLGVLLRGSPTDRMEVTRNAFAHADEWGHFFWDRGAAMSQSDSVPGYGSLVHRDNTFGARTTGFGSICDFDGDGINDTFSADGANWWYSAGGALNGYNGYRYLNASTLGASELDFGDFNHDGKCDVRVKADGRISSGGATPLERSRTTDILLRNAAGEVRIAHMENGVISGQTDTDAIPPSARVLGTGDFDGDGDSDVLWEEPQVTSGRITISFLQDGLIVDELNPGYVVSGTELQGIADFDGDRASDVLWRLPDGSLAMWLRPKAAGDVGYHAAPSWRNQGGVVGPDWQIKAVGDFNGDGYGDIAWRHESGQVSVWLMVGSIYTGEFYPGGQNPGLTWNIEGAGDFDGDGKSDLLWRYVDGALAIWFSGSDRGAGYPTWQNVPGSNPGLEWQVQGVSDFNQDGRSDILWRRTDGLGAIWLMNGASYTGEPPTHFIDASWQTQGMLPRQ</sequence>
<evidence type="ECO:0000313" key="3">
    <source>
        <dbReference type="EMBL" id="AUX43456.1"/>
    </source>
</evidence>
<organism evidence="3 4">
    <name type="scientific">Sorangium cellulosum</name>
    <name type="common">Polyangium cellulosum</name>
    <dbReference type="NCBI Taxonomy" id="56"/>
    <lineage>
        <taxon>Bacteria</taxon>
        <taxon>Pseudomonadati</taxon>
        <taxon>Myxococcota</taxon>
        <taxon>Polyangia</taxon>
        <taxon>Polyangiales</taxon>
        <taxon>Polyangiaceae</taxon>
        <taxon>Sorangium</taxon>
    </lineage>
</organism>
<proteinExistence type="predicted"/>